<dbReference type="VEuPathDB" id="VectorBase:AALB20_028181"/>
<organism evidence="4 5">
    <name type="scientific">Anopheles albimanus</name>
    <name type="common">New world malaria mosquito</name>
    <dbReference type="NCBI Taxonomy" id="7167"/>
    <lineage>
        <taxon>Eukaryota</taxon>
        <taxon>Metazoa</taxon>
        <taxon>Ecdysozoa</taxon>
        <taxon>Arthropoda</taxon>
        <taxon>Hexapoda</taxon>
        <taxon>Insecta</taxon>
        <taxon>Pterygota</taxon>
        <taxon>Neoptera</taxon>
        <taxon>Endopterygota</taxon>
        <taxon>Diptera</taxon>
        <taxon>Nematocera</taxon>
        <taxon>Culicoidea</taxon>
        <taxon>Culicidae</taxon>
        <taxon>Anophelinae</taxon>
        <taxon>Anopheles</taxon>
    </lineage>
</organism>
<evidence type="ECO:0000313" key="4">
    <source>
        <dbReference type="EnsemblMetazoa" id="AALB006456-PA"/>
    </source>
</evidence>
<proteinExistence type="predicted"/>
<evidence type="ECO:0000256" key="3">
    <source>
        <dbReference type="SAM" id="MobiDB-lite"/>
    </source>
</evidence>
<dbReference type="EnsemblMetazoa" id="AALB006456-RA">
    <property type="protein sequence ID" value="AALB006456-PA"/>
    <property type="gene ID" value="AALB006456"/>
</dbReference>
<dbReference type="PANTHER" id="PTHR23236">
    <property type="entry name" value="EUKARYOTIC TRANSLATION INITIATION FACTOR 4B/4H"/>
    <property type="match status" value="1"/>
</dbReference>
<dbReference type="RefSeq" id="XP_035789363.1">
    <property type="nucleotide sequence ID" value="XM_035933470.1"/>
</dbReference>
<dbReference type="SUPFAM" id="SSF54928">
    <property type="entry name" value="RNA-binding domain, RBD"/>
    <property type="match status" value="1"/>
</dbReference>
<feature type="compositionally biased region" description="Basic and acidic residues" evidence="3">
    <location>
        <begin position="181"/>
        <end position="195"/>
    </location>
</feature>
<feature type="compositionally biased region" description="Polar residues" evidence="3">
    <location>
        <begin position="473"/>
        <end position="482"/>
    </location>
</feature>
<dbReference type="STRING" id="7167.A0A182FIW1"/>
<dbReference type="Proteomes" id="UP000069272">
    <property type="component" value="Chromosome X"/>
</dbReference>
<dbReference type="VEuPathDB" id="VectorBase:AALB006456"/>
<dbReference type="SMART" id="SM00360">
    <property type="entry name" value="RRM"/>
    <property type="match status" value="1"/>
</dbReference>
<evidence type="ECO:0000256" key="1">
    <source>
        <dbReference type="ARBA" id="ARBA00022737"/>
    </source>
</evidence>
<feature type="compositionally biased region" description="Acidic residues" evidence="3">
    <location>
        <begin position="323"/>
        <end position="332"/>
    </location>
</feature>
<feature type="compositionally biased region" description="Basic and acidic residues" evidence="3">
    <location>
        <begin position="444"/>
        <end position="467"/>
    </location>
</feature>
<feature type="compositionally biased region" description="Polar residues" evidence="3">
    <location>
        <begin position="417"/>
        <end position="427"/>
    </location>
</feature>
<feature type="compositionally biased region" description="Low complexity" evidence="3">
    <location>
        <begin position="196"/>
        <end position="221"/>
    </location>
</feature>
<feature type="compositionally biased region" description="Basic and acidic residues" evidence="3">
    <location>
        <begin position="267"/>
        <end position="302"/>
    </location>
</feature>
<dbReference type="GeneID" id="118465323"/>
<dbReference type="InterPro" id="IPR000504">
    <property type="entry name" value="RRM_dom"/>
</dbReference>
<reference evidence="4" key="2">
    <citation type="submission" date="2022-08" db="UniProtKB">
        <authorList>
            <consortium name="EnsemblMetazoa"/>
        </authorList>
    </citation>
    <scope>IDENTIFICATION</scope>
    <source>
        <strain evidence="4">STECLA/ALBI9_A</strain>
    </source>
</reference>
<accession>A0A182FIW1</accession>
<protein>
    <submittedName>
        <fullName evidence="4">Uncharacterized protein</fullName>
    </submittedName>
</protein>
<dbReference type="PROSITE" id="PS50102">
    <property type="entry name" value="RRM"/>
    <property type="match status" value="1"/>
</dbReference>
<reference evidence="4 5" key="1">
    <citation type="journal article" date="2017" name="G3 (Bethesda)">
        <title>The Physical Genome Mapping of Anopheles albimanus Corrected Scaffold Misassemblies and Identified Interarm Rearrangements in Genus Anopheles.</title>
        <authorList>
            <person name="Artemov G.N."/>
            <person name="Peery A.N."/>
            <person name="Jiang X."/>
            <person name="Tu Z."/>
            <person name="Stegniy V.N."/>
            <person name="Sharakhova M.V."/>
            <person name="Sharakhov I.V."/>
        </authorList>
    </citation>
    <scope>NUCLEOTIDE SEQUENCE [LARGE SCALE GENOMIC DNA]</scope>
    <source>
        <strain evidence="4 5">ALBI9_A</strain>
    </source>
</reference>
<feature type="compositionally biased region" description="Basic and acidic residues" evidence="3">
    <location>
        <begin position="500"/>
        <end position="517"/>
    </location>
</feature>
<dbReference type="GO" id="GO:0003723">
    <property type="term" value="F:RNA binding"/>
    <property type="evidence" value="ECO:0007669"/>
    <property type="project" value="UniProtKB-UniRule"/>
</dbReference>
<dbReference type="InterPro" id="IPR012677">
    <property type="entry name" value="Nucleotide-bd_a/b_plait_sf"/>
</dbReference>
<dbReference type="Pfam" id="PF00076">
    <property type="entry name" value="RRM_1"/>
    <property type="match status" value="1"/>
</dbReference>
<sequence length="541" mass="59990">MATVSGKKGKKTKKNKLSLGEFLTDGNTGALNQVQISVPVKLSGDWGDDVDDDDDDRSVRTQVIALPTAPRATRIMNDDSIPHHPPFSIYVSNLPYDINDEDLYDFFPGMDIVSMWLPRDDGDSRRLRGFGNIEFGSRNDLINVLAMPEPIIRNRRIRIGLYNEIDTKRRNNRYDNFGGGDADRGGSDNWRDRPEGSSSAYGSRSSDGVSSSGGMRRYNNYNRDRDEQRERPDSGGNWRSGDRPAAAAAPVSPNAYRRFGGGGGAGGDRDRDRDRDRDGGFMRRNVDRAPRRDPDVPMERPKLVLQPRTLPIPERPKPSSIDGDAEENDGDDDNSRRNGAEPELSAPRPKPTPVPAAKVFGAAKPVDTAAREREIEERLQEEERKEREERQRKRAEAAAVAGEDGAGADNEPDKENVTTQNGKNKSGNGDAGGATEEIISWRVRNTDDEKDDRKTDNHRDQKGDGRPIYRNTAGYQRNSSGHDGTLAGSEVTDTGTKQTQPKERDVKMEDRMPKFHEPIGPNLSVNNTFEGLSADDDDIGD</sequence>
<feature type="compositionally biased region" description="Basic and acidic residues" evidence="3">
    <location>
        <begin position="222"/>
        <end position="233"/>
    </location>
</feature>
<feature type="region of interest" description="Disordered" evidence="3">
    <location>
        <begin position="170"/>
        <end position="541"/>
    </location>
</feature>
<dbReference type="InterPro" id="IPR035979">
    <property type="entry name" value="RBD_domain_sf"/>
</dbReference>
<name>A0A182FIW1_ANOAL</name>
<evidence type="ECO:0000256" key="2">
    <source>
        <dbReference type="ARBA" id="ARBA00022884"/>
    </source>
</evidence>
<feature type="compositionally biased region" description="Basic and acidic residues" evidence="3">
    <location>
        <begin position="369"/>
        <end position="396"/>
    </location>
</feature>
<dbReference type="CTD" id="1975"/>
<keyword evidence="2" id="KW-0694">RNA-binding</keyword>
<keyword evidence="5" id="KW-1185">Reference proteome</keyword>
<dbReference type="Gene3D" id="3.30.70.330">
    <property type="match status" value="1"/>
</dbReference>
<evidence type="ECO:0000313" key="5">
    <source>
        <dbReference type="Proteomes" id="UP000069272"/>
    </source>
</evidence>
<keyword evidence="1" id="KW-0677">Repeat</keyword>
<dbReference type="AlphaFoldDB" id="A0A182FIW1"/>
<dbReference type="PANTHER" id="PTHR23236:SF119">
    <property type="entry name" value="NUCLEAR RNA-BINDING PROTEIN SART-3"/>
    <property type="match status" value="1"/>
</dbReference>